<keyword evidence="2" id="KW-1185">Reference proteome</keyword>
<comment type="caution">
    <text evidence="1">The sequence shown here is derived from an EMBL/GenBank/DDBJ whole genome shotgun (WGS) entry which is preliminary data.</text>
</comment>
<organism evidence="1 2">
    <name type="scientific">Catharanthus roseus</name>
    <name type="common">Madagascar periwinkle</name>
    <name type="synonym">Vinca rosea</name>
    <dbReference type="NCBI Taxonomy" id="4058"/>
    <lineage>
        <taxon>Eukaryota</taxon>
        <taxon>Viridiplantae</taxon>
        <taxon>Streptophyta</taxon>
        <taxon>Embryophyta</taxon>
        <taxon>Tracheophyta</taxon>
        <taxon>Spermatophyta</taxon>
        <taxon>Magnoliopsida</taxon>
        <taxon>eudicotyledons</taxon>
        <taxon>Gunneridae</taxon>
        <taxon>Pentapetalae</taxon>
        <taxon>asterids</taxon>
        <taxon>lamiids</taxon>
        <taxon>Gentianales</taxon>
        <taxon>Apocynaceae</taxon>
        <taxon>Rauvolfioideae</taxon>
        <taxon>Vinceae</taxon>
        <taxon>Catharanthinae</taxon>
        <taxon>Catharanthus</taxon>
    </lineage>
</organism>
<dbReference type="EMBL" id="CM044704">
    <property type="protein sequence ID" value="KAI5669526.1"/>
    <property type="molecule type" value="Genomic_DNA"/>
</dbReference>
<sequence>MVTASRSWLSSGRNFASPESGVNFLPPYGMSPVRDVNPENHHMISETSNEFMNLVSFDQELEYGSGETLLPFSPGFDGHKHPIYPPVIPCPPNSSNILKSQMFPGNRNISSSSYLKWRSSPVSPMTQFGGTKLLEVTDFDHRLYSMLDDETPEILKETPPLPNAVKVSSPNKKRVSPPHHGHGNSVGSSSSAAGLRSGRKFILQAVPSFPPLTPTIDSEPYADDRVALNVPGALILTKVAASVVMKDHNGQVGFKRLKSLMVEG</sequence>
<accession>A0ACC0BA45</accession>
<reference evidence="2" key="1">
    <citation type="journal article" date="2023" name="Nat. Plants">
        <title>Single-cell RNA sequencing provides a high-resolution roadmap for understanding the multicellular compartmentation of specialized metabolism.</title>
        <authorList>
            <person name="Sun S."/>
            <person name="Shen X."/>
            <person name="Li Y."/>
            <person name="Li Y."/>
            <person name="Wang S."/>
            <person name="Li R."/>
            <person name="Zhang H."/>
            <person name="Shen G."/>
            <person name="Guo B."/>
            <person name="Wei J."/>
            <person name="Xu J."/>
            <person name="St-Pierre B."/>
            <person name="Chen S."/>
            <person name="Sun C."/>
        </authorList>
    </citation>
    <scope>NUCLEOTIDE SEQUENCE [LARGE SCALE GENOMIC DNA]</scope>
</reference>
<evidence type="ECO:0000313" key="1">
    <source>
        <dbReference type="EMBL" id="KAI5669526.1"/>
    </source>
</evidence>
<dbReference type="Proteomes" id="UP001060085">
    <property type="component" value="Linkage Group LG04"/>
</dbReference>
<evidence type="ECO:0000313" key="2">
    <source>
        <dbReference type="Proteomes" id="UP001060085"/>
    </source>
</evidence>
<proteinExistence type="predicted"/>
<protein>
    <submittedName>
        <fullName evidence="1">Uncharacterized protein</fullName>
    </submittedName>
</protein>
<name>A0ACC0BA45_CATRO</name>
<gene>
    <name evidence="1" type="ORF">M9H77_19379</name>
</gene>